<dbReference type="GO" id="GO:0016787">
    <property type="term" value="F:hydrolase activity"/>
    <property type="evidence" value="ECO:0007669"/>
    <property type="project" value="UniProtKB-KW"/>
</dbReference>
<protein>
    <submittedName>
        <fullName evidence="1">Peroxisome-assembly ATPase</fullName>
        <ecNumber evidence="1">3.6.4.7</ecNumber>
    </submittedName>
</protein>
<dbReference type="PANTHER" id="PTHR34883:SF15">
    <property type="entry name" value="EXTRACELLULAR SERINE-RICH PROTEIN"/>
    <property type="match status" value="1"/>
</dbReference>
<proteinExistence type="predicted"/>
<dbReference type="CDD" id="cd00920">
    <property type="entry name" value="Cupredoxin"/>
    <property type="match status" value="1"/>
</dbReference>
<sequence length="193" mass="20466">MAAALACLSHADTIKITATSKTTFDPSTVRAKQGDVLEFHFQSRNHSVVSGAYENPCSPLRLGTGFFSGFVPVQSGESNQTFRVTVTNTDPTPFYSSQGDECIRGMVGIINPSGDKTLEKYRSRAVTLAASVTPGNNAYGGDMVDNNNNPDNMVCTDNKNPPKNGNPARGMAGVLQVPITCLLGGLSMAVWMA</sequence>
<dbReference type="RefSeq" id="XP_047845349.1">
    <property type="nucleotide sequence ID" value="XM_047989350.1"/>
</dbReference>
<name>A0A9Q8QKX8_9HYPO</name>
<dbReference type="EMBL" id="CP086360">
    <property type="protein sequence ID" value="UNI21868.1"/>
    <property type="molecule type" value="Genomic_DNA"/>
</dbReference>
<evidence type="ECO:0000313" key="1">
    <source>
        <dbReference type="EMBL" id="UNI21868.1"/>
    </source>
</evidence>
<evidence type="ECO:0000313" key="2">
    <source>
        <dbReference type="Proteomes" id="UP000829364"/>
    </source>
</evidence>
<accession>A0A9Q8QKX8</accession>
<dbReference type="SUPFAM" id="SSF49503">
    <property type="entry name" value="Cupredoxins"/>
    <property type="match status" value="1"/>
</dbReference>
<dbReference type="AlphaFoldDB" id="A0A9Q8QKX8"/>
<dbReference type="Gene3D" id="2.60.40.420">
    <property type="entry name" value="Cupredoxins - blue copper proteins"/>
    <property type="match status" value="1"/>
</dbReference>
<dbReference type="InterPro" id="IPR052953">
    <property type="entry name" value="Ser-rich/MCO-related"/>
</dbReference>
<dbReference type="OrthoDB" id="5421909at2759"/>
<dbReference type="EC" id="3.6.4.7" evidence="1"/>
<dbReference type="Proteomes" id="UP000829364">
    <property type="component" value="Chromosome 7"/>
</dbReference>
<dbReference type="KEGG" id="ptkz:JDV02_007818"/>
<dbReference type="InterPro" id="IPR008972">
    <property type="entry name" value="Cupredoxin"/>
</dbReference>
<keyword evidence="1" id="KW-0378">Hydrolase</keyword>
<organism evidence="1 2">
    <name type="scientific">Purpureocillium takamizusanense</name>
    <dbReference type="NCBI Taxonomy" id="2060973"/>
    <lineage>
        <taxon>Eukaryota</taxon>
        <taxon>Fungi</taxon>
        <taxon>Dikarya</taxon>
        <taxon>Ascomycota</taxon>
        <taxon>Pezizomycotina</taxon>
        <taxon>Sordariomycetes</taxon>
        <taxon>Hypocreomycetidae</taxon>
        <taxon>Hypocreales</taxon>
        <taxon>Ophiocordycipitaceae</taxon>
        <taxon>Purpureocillium</taxon>
    </lineage>
</organism>
<dbReference type="PANTHER" id="PTHR34883">
    <property type="entry name" value="SERINE-RICH PROTEIN, PUTATIVE-RELATED-RELATED"/>
    <property type="match status" value="1"/>
</dbReference>
<keyword evidence="2" id="KW-1185">Reference proteome</keyword>
<gene>
    <name evidence="1" type="primary">AFG1_1</name>
    <name evidence="1" type="ORF">JDV02_007818</name>
</gene>
<dbReference type="GeneID" id="72069766"/>
<reference evidence="1" key="1">
    <citation type="submission" date="2021-11" db="EMBL/GenBank/DDBJ databases">
        <title>Purpureocillium_takamizusanense_genome.</title>
        <authorList>
            <person name="Nguyen N.-H."/>
        </authorList>
    </citation>
    <scope>NUCLEOTIDE SEQUENCE</scope>
    <source>
        <strain evidence="1">PT3</strain>
    </source>
</reference>